<feature type="transmembrane region" description="Helical" evidence="1">
    <location>
        <begin position="41"/>
        <end position="60"/>
    </location>
</feature>
<organism evidence="2 3">
    <name type="scientific">Clytia hemisphaerica</name>
    <dbReference type="NCBI Taxonomy" id="252671"/>
    <lineage>
        <taxon>Eukaryota</taxon>
        <taxon>Metazoa</taxon>
        <taxon>Cnidaria</taxon>
        <taxon>Hydrozoa</taxon>
        <taxon>Hydroidolina</taxon>
        <taxon>Leptothecata</taxon>
        <taxon>Obeliida</taxon>
        <taxon>Clytiidae</taxon>
        <taxon>Clytia</taxon>
    </lineage>
</organism>
<protein>
    <submittedName>
        <fullName evidence="2">Uncharacterized protein</fullName>
    </submittedName>
</protein>
<feature type="transmembrane region" description="Helical" evidence="1">
    <location>
        <begin position="172"/>
        <end position="195"/>
    </location>
</feature>
<dbReference type="GO" id="GO:0016020">
    <property type="term" value="C:membrane"/>
    <property type="evidence" value="ECO:0007669"/>
    <property type="project" value="TreeGrafter"/>
</dbReference>
<evidence type="ECO:0000313" key="2">
    <source>
        <dbReference type="EnsemblMetazoa" id="CLYHEMP003283.1"/>
    </source>
</evidence>
<dbReference type="EnsemblMetazoa" id="CLYHEMT003283.1">
    <property type="protein sequence ID" value="CLYHEMP003283.1"/>
    <property type="gene ID" value="CLYHEMG003283"/>
</dbReference>
<feature type="transmembrane region" description="Helical" evidence="1">
    <location>
        <begin position="278"/>
        <end position="299"/>
    </location>
</feature>
<feature type="transmembrane region" description="Helical" evidence="1">
    <location>
        <begin position="207"/>
        <end position="229"/>
    </location>
</feature>
<dbReference type="PANTHER" id="PTHR12242">
    <property type="entry name" value="OS02G0130600 PROTEIN-RELATED"/>
    <property type="match status" value="1"/>
</dbReference>
<reference evidence="2" key="1">
    <citation type="submission" date="2021-01" db="UniProtKB">
        <authorList>
            <consortium name="EnsemblMetazoa"/>
        </authorList>
    </citation>
    <scope>IDENTIFICATION</scope>
</reference>
<dbReference type="PANTHER" id="PTHR12242:SF1">
    <property type="entry name" value="MYND-TYPE DOMAIN-CONTAINING PROTEIN"/>
    <property type="match status" value="1"/>
</dbReference>
<feature type="transmembrane region" description="Helical" evidence="1">
    <location>
        <begin position="236"/>
        <end position="258"/>
    </location>
</feature>
<keyword evidence="1" id="KW-0472">Membrane</keyword>
<evidence type="ECO:0000256" key="1">
    <source>
        <dbReference type="SAM" id="Phobius"/>
    </source>
</evidence>
<evidence type="ECO:0000313" key="3">
    <source>
        <dbReference type="Proteomes" id="UP000594262"/>
    </source>
</evidence>
<dbReference type="AlphaFoldDB" id="A0A7M5URE7"/>
<dbReference type="RefSeq" id="XP_066920346.1">
    <property type="nucleotide sequence ID" value="XM_067064245.1"/>
</dbReference>
<feature type="transmembrane region" description="Helical" evidence="1">
    <location>
        <begin position="75"/>
        <end position="98"/>
    </location>
</feature>
<keyword evidence="1" id="KW-1133">Transmembrane helix</keyword>
<sequence>MKTFREQYNFWNFMFQHQPTTDFYYAQCPCIHPLSVVGYRFFCAVYCIFFWTLSLGFSILDHNGYRWFKLYSSWVYMIATFFFSYAFFISFLEVCKVCKFNDSKKQRRKDRYKNQEPVEEIPAEGRFRSNQKLYDDIELDQPSVSSRQPSNEDIATNDGVDIEEPLPWRFQILWFLENLVMVNSITSTIAYWIFIRDSSENLTFNDIRSYFIIDRHGIVTFFLLVEFLLNKIPWRIFHFIYPLAFGISYLIFHLINWYYTRDNIYKFLDWKDHIGHSILYFTGAFVCIIVLQFLLFLVYRKKRQ</sequence>
<name>A0A7M5URE7_9CNID</name>
<dbReference type="GeneID" id="136807651"/>
<keyword evidence="3" id="KW-1185">Reference proteome</keyword>
<dbReference type="OrthoDB" id="419711at2759"/>
<accession>A0A7M5URE7</accession>
<keyword evidence="1" id="KW-0812">Transmembrane</keyword>
<dbReference type="Pfam" id="PF21534">
    <property type="entry name" value="Rost"/>
    <property type="match status" value="1"/>
</dbReference>
<proteinExistence type="predicted"/>
<dbReference type="InterPro" id="IPR049352">
    <property type="entry name" value="Rost"/>
</dbReference>
<dbReference type="Proteomes" id="UP000594262">
    <property type="component" value="Unplaced"/>
</dbReference>